<accession>A0A3P9KTU6</accession>
<keyword evidence="1" id="KW-0391">Immunity</keyword>
<name>A0A3P9KTU6_ORYLA</name>
<dbReference type="InterPro" id="IPR050199">
    <property type="entry name" value="IgHV"/>
</dbReference>
<reference evidence="5" key="4">
    <citation type="submission" date="2025-09" db="UniProtKB">
        <authorList>
            <consortium name="Ensembl"/>
        </authorList>
    </citation>
    <scope>IDENTIFICATION</scope>
    <source>
        <strain evidence="5">HNI</strain>
    </source>
</reference>
<reference key="1">
    <citation type="journal article" date="2007" name="Nature">
        <title>The medaka draft genome and insights into vertebrate genome evolution.</title>
        <authorList>
            <person name="Kasahara M."/>
            <person name="Naruse K."/>
            <person name="Sasaki S."/>
            <person name="Nakatani Y."/>
            <person name="Qu W."/>
            <person name="Ahsan B."/>
            <person name="Yamada T."/>
            <person name="Nagayasu Y."/>
            <person name="Doi K."/>
            <person name="Kasai Y."/>
            <person name="Jindo T."/>
            <person name="Kobayashi D."/>
            <person name="Shimada A."/>
            <person name="Toyoda A."/>
            <person name="Kuroki Y."/>
            <person name="Fujiyama A."/>
            <person name="Sasaki T."/>
            <person name="Shimizu A."/>
            <person name="Asakawa S."/>
            <person name="Shimizu N."/>
            <person name="Hashimoto S."/>
            <person name="Yang J."/>
            <person name="Lee Y."/>
            <person name="Matsushima K."/>
            <person name="Sugano S."/>
            <person name="Sakaizumi M."/>
            <person name="Narita T."/>
            <person name="Ohishi K."/>
            <person name="Haga S."/>
            <person name="Ohta F."/>
            <person name="Nomoto H."/>
            <person name="Nogata K."/>
            <person name="Morishita T."/>
            <person name="Endo T."/>
            <person name="Shin-I T."/>
            <person name="Takeda H."/>
            <person name="Morishita S."/>
            <person name="Kohara Y."/>
        </authorList>
    </citation>
    <scope>NUCLEOTIDE SEQUENCE [LARGE SCALE GENOMIC DNA]</scope>
    <source>
        <strain>Hd-rR</strain>
    </source>
</reference>
<dbReference type="Proteomes" id="UP000265180">
    <property type="component" value="Chromosome 8"/>
</dbReference>
<dbReference type="InterPro" id="IPR013783">
    <property type="entry name" value="Ig-like_fold"/>
</dbReference>
<reference evidence="5" key="3">
    <citation type="submission" date="2025-08" db="UniProtKB">
        <authorList>
            <consortium name="Ensembl"/>
        </authorList>
    </citation>
    <scope>IDENTIFICATION</scope>
    <source>
        <strain evidence="5">HNI</strain>
    </source>
</reference>
<evidence type="ECO:0000256" key="1">
    <source>
        <dbReference type="ARBA" id="ARBA00022859"/>
    </source>
</evidence>
<dbReference type="GO" id="GO:0005576">
    <property type="term" value="C:extracellular region"/>
    <property type="evidence" value="ECO:0007669"/>
    <property type="project" value="UniProtKB-ARBA"/>
</dbReference>
<dbReference type="PANTHER" id="PTHR23266">
    <property type="entry name" value="IMMUNOGLOBULIN HEAVY CHAIN"/>
    <property type="match status" value="1"/>
</dbReference>
<evidence type="ECO:0000313" key="5">
    <source>
        <dbReference type="Ensembl" id="ENSORLP00020011900.1"/>
    </source>
</evidence>
<evidence type="ECO:0000259" key="4">
    <source>
        <dbReference type="PROSITE" id="PS50835"/>
    </source>
</evidence>
<proteinExistence type="predicted"/>
<dbReference type="InterPro" id="IPR007110">
    <property type="entry name" value="Ig-like_dom"/>
</dbReference>
<dbReference type="PROSITE" id="PS50835">
    <property type="entry name" value="IG_LIKE"/>
    <property type="match status" value="1"/>
</dbReference>
<evidence type="ECO:0000256" key="2">
    <source>
        <dbReference type="ARBA" id="ARBA00023130"/>
    </source>
</evidence>
<dbReference type="GO" id="GO:0002250">
    <property type="term" value="P:adaptive immune response"/>
    <property type="evidence" value="ECO:0007669"/>
    <property type="project" value="UniProtKB-KW"/>
</dbReference>
<dbReference type="SMART" id="SM00406">
    <property type="entry name" value="IGv"/>
    <property type="match status" value="1"/>
</dbReference>
<dbReference type="SUPFAM" id="SSF48726">
    <property type="entry name" value="Immunoglobulin"/>
    <property type="match status" value="1"/>
</dbReference>
<keyword evidence="3" id="KW-1280">Immunoglobulin</keyword>
<sequence length="114" mass="13007">TGPGQRLTITCQVSYSLSSYYTGWIRQPAGKRLEWIGMRYSLKGRFSISRDDSSSKVYLQMNSLRIEDTAVYYCARTDTVRDILGTVVQKVLPLLSVKIISSMSHRCCFFAQFC</sequence>
<organism evidence="5 6">
    <name type="scientific">Oryzias latipes</name>
    <name type="common">Japanese rice fish</name>
    <name type="synonym">Japanese killifish</name>
    <dbReference type="NCBI Taxonomy" id="8090"/>
    <lineage>
        <taxon>Eukaryota</taxon>
        <taxon>Metazoa</taxon>
        <taxon>Chordata</taxon>
        <taxon>Craniata</taxon>
        <taxon>Vertebrata</taxon>
        <taxon>Euteleostomi</taxon>
        <taxon>Actinopterygii</taxon>
        <taxon>Neopterygii</taxon>
        <taxon>Teleostei</taxon>
        <taxon>Neoteleostei</taxon>
        <taxon>Acanthomorphata</taxon>
        <taxon>Ovalentaria</taxon>
        <taxon>Atherinomorphae</taxon>
        <taxon>Beloniformes</taxon>
        <taxon>Adrianichthyidae</taxon>
        <taxon>Oryziinae</taxon>
        <taxon>Oryzias</taxon>
    </lineage>
</organism>
<dbReference type="GO" id="GO:0019814">
    <property type="term" value="C:immunoglobulin complex"/>
    <property type="evidence" value="ECO:0007669"/>
    <property type="project" value="UniProtKB-KW"/>
</dbReference>
<dbReference type="Pfam" id="PF07686">
    <property type="entry name" value="V-set"/>
    <property type="match status" value="1"/>
</dbReference>
<dbReference type="InterPro" id="IPR013106">
    <property type="entry name" value="Ig_V-set"/>
</dbReference>
<evidence type="ECO:0000313" key="6">
    <source>
        <dbReference type="Proteomes" id="UP000265180"/>
    </source>
</evidence>
<dbReference type="AlphaFoldDB" id="A0A3P9KTU6"/>
<dbReference type="Gene3D" id="2.60.40.10">
    <property type="entry name" value="Immunoglobulins"/>
    <property type="match status" value="1"/>
</dbReference>
<keyword evidence="2" id="KW-1064">Adaptive immunity</keyword>
<reference evidence="5 6" key="2">
    <citation type="submission" date="2017-04" db="EMBL/GenBank/DDBJ databases">
        <title>CpG methylation of centromeres and impact of large insertions on vertebrate speciation.</title>
        <authorList>
            <person name="Ichikawa K."/>
            <person name="Yoshimura J."/>
            <person name="Morishita S."/>
        </authorList>
    </citation>
    <scope>NUCLEOTIDE SEQUENCE</scope>
    <source>
        <strain evidence="5 6">HNI</strain>
    </source>
</reference>
<evidence type="ECO:0000256" key="3">
    <source>
        <dbReference type="ARBA" id="ARBA00043265"/>
    </source>
</evidence>
<feature type="domain" description="Ig-like" evidence="4">
    <location>
        <begin position="1"/>
        <end position="74"/>
    </location>
</feature>
<dbReference type="InterPro" id="IPR036179">
    <property type="entry name" value="Ig-like_dom_sf"/>
</dbReference>
<dbReference type="Ensembl" id="ENSORLT00020018911.1">
    <property type="protein sequence ID" value="ENSORLP00020011900.1"/>
    <property type="gene ID" value="ENSORLG00020012836.1"/>
</dbReference>
<protein>
    <recommendedName>
        <fullName evidence="4">Ig-like domain-containing protein</fullName>
    </recommendedName>
</protein>